<dbReference type="AlphaFoldDB" id="A0A318UV51"/>
<sequence length="157" mass="16787">MKSLLLATLVLVSAHASAEGQIASLVNFSSTAARPTTDEGETNVTSILSASMEYTLPENVSFYGGLSFVIGETFENSVSLGARYYSSTPALQILPGIPMWSFIGGGVSFFDETVYYPEAGFRIGISDVSRLDIFVKILNSSSDTYDKHVMVGAGLTF</sequence>
<evidence type="ECO:0000313" key="3">
    <source>
        <dbReference type="Proteomes" id="UP000247551"/>
    </source>
</evidence>
<accession>A0A318UV51</accession>
<keyword evidence="1" id="KW-0732">Signal</keyword>
<proteinExistence type="predicted"/>
<evidence type="ECO:0000256" key="1">
    <source>
        <dbReference type="SAM" id="SignalP"/>
    </source>
</evidence>
<feature type="chain" id="PRO_5016234318" description="Outer membrane protein with beta-barrel domain" evidence="1">
    <location>
        <begin position="19"/>
        <end position="157"/>
    </location>
</feature>
<dbReference type="EMBL" id="QKLW01000009">
    <property type="protein sequence ID" value="PYF79240.1"/>
    <property type="molecule type" value="Genomic_DNA"/>
</dbReference>
<feature type="signal peptide" evidence="1">
    <location>
        <begin position="1"/>
        <end position="18"/>
    </location>
</feature>
<dbReference type="Proteomes" id="UP000247551">
    <property type="component" value="Unassembled WGS sequence"/>
</dbReference>
<organism evidence="2 3">
    <name type="scientific">Marinomonas alcarazii</name>
    <dbReference type="NCBI Taxonomy" id="491949"/>
    <lineage>
        <taxon>Bacteria</taxon>
        <taxon>Pseudomonadati</taxon>
        <taxon>Pseudomonadota</taxon>
        <taxon>Gammaproteobacteria</taxon>
        <taxon>Oceanospirillales</taxon>
        <taxon>Oceanospirillaceae</taxon>
        <taxon>Marinomonas</taxon>
    </lineage>
</organism>
<dbReference type="RefSeq" id="WP_110576946.1">
    <property type="nucleotide sequence ID" value="NZ_QKLW01000009.1"/>
</dbReference>
<keyword evidence="3" id="KW-1185">Reference proteome</keyword>
<comment type="caution">
    <text evidence="2">The sequence shown here is derived from an EMBL/GenBank/DDBJ whole genome shotgun (WGS) entry which is preliminary data.</text>
</comment>
<gene>
    <name evidence="2" type="ORF">DFP75_10979</name>
</gene>
<evidence type="ECO:0000313" key="2">
    <source>
        <dbReference type="EMBL" id="PYF79240.1"/>
    </source>
</evidence>
<protein>
    <recommendedName>
        <fullName evidence="4">Outer membrane protein with beta-barrel domain</fullName>
    </recommendedName>
</protein>
<evidence type="ECO:0008006" key="4">
    <source>
        <dbReference type="Google" id="ProtNLM"/>
    </source>
</evidence>
<reference evidence="2 3" key="1">
    <citation type="submission" date="2018-06" db="EMBL/GenBank/DDBJ databases">
        <title>Genomic Encyclopedia of Type Strains, Phase III (KMG-III): the genomes of soil and plant-associated and newly described type strains.</title>
        <authorList>
            <person name="Whitman W."/>
        </authorList>
    </citation>
    <scope>NUCLEOTIDE SEQUENCE [LARGE SCALE GENOMIC DNA]</scope>
    <source>
        <strain evidence="2 3">CECT 7730</strain>
    </source>
</reference>
<name>A0A318UV51_9GAMM</name>